<accession>A0A7C9R6M4</accession>
<organism evidence="1 2">
    <name type="scientific">Mesorhizobium zhangyense</name>
    <dbReference type="NCBI Taxonomy" id="1776730"/>
    <lineage>
        <taxon>Bacteria</taxon>
        <taxon>Pseudomonadati</taxon>
        <taxon>Pseudomonadota</taxon>
        <taxon>Alphaproteobacteria</taxon>
        <taxon>Hyphomicrobiales</taxon>
        <taxon>Phyllobacteriaceae</taxon>
        <taxon>Mesorhizobium</taxon>
    </lineage>
</organism>
<dbReference type="InterPro" id="IPR011049">
    <property type="entry name" value="Serralysin-like_metalloprot_C"/>
</dbReference>
<evidence type="ECO:0008006" key="3">
    <source>
        <dbReference type="Google" id="ProtNLM"/>
    </source>
</evidence>
<dbReference type="SUPFAM" id="SSF51120">
    <property type="entry name" value="beta-Roll"/>
    <property type="match status" value="1"/>
</dbReference>
<gene>
    <name evidence="1" type="ORF">G6N74_09975</name>
</gene>
<dbReference type="GO" id="GO:0005509">
    <property type="term" value="F:calcium ion binding"/>
    <property type="evidence" value="ECO:0007669"/>
    <property type="project" value="InterPro"/>
</dbReference>
<dbReference type="EMBL" id="JAAKZG010000004">
    <property type="protein sequence ID" value="NGN41394.1"/>
    <property type="molecule type" value="Genomic_DNA"/>
</dbReference>
<dbReference type="RefSeq" id="WP_165116865.1">
    <property type="nucleotide sequence ID" value="NZ_JAAKZG010000004.1"/>
</dbReference>
<evidence type="ECO:0000313" key="2">
    <source>
        <dbReference type="Proteomes" id="UP000481252"/>
    </source>
</evidence>
<dbReference type="Pfam" id="PF00353">
    <property type="entry name" value="HemolysinCabind"/>
    <property type="match status" value="1"/>
</dbReference>
<name>A0A7C9R6M4_9HYPH</name>
<evidence type="ECO:0000313" key="1">
    <source>
        <dbReference type="EMBL" id="NGN41394.1"/>
    </source>
</evidence>
<protein>
    <recommendedName>
        <fullName evidence="3">Calcium-binding protein</fullName>
    </recommendedName>
</protein>
<dbReference type="Gene3D" id="2.150.10.10">
    <property type="entry name" value="Serralysin-like metalloprotease, C-terminal"/>
    <property type="match status" value="1"/>
</dbReference>
<reference evidence="1 2" key="1">
    <citation type="submission" date="2020-02" db="EMBL/GenBank/DDBJ databases">
        <title>Genome sequence of the type strain CGMCC 1.15528 of Mesorhizobium zhangyense.</title>
        <authorList>
            <person name="Gao J."/>
            <person name="Sun J."/>
        </authorList>
    </citation>
    <scope>NUCLEOTIDE SEQUENCE [LARGE SCALE GENOMIC DNA]</scope>
    <source>
        <strain evidence="1 2">CGMCC 1.15528</strain>
    </source>
</reference>
<dbReference type="AlphaFoldDB" id="A0A7C9R6M4"/>
<dbReference type="InterPro" id="IPR001343">
    <property type="entry name" value="Hemolysn_Ca-bd"/>
</dbReference>
<sequence length="98" mass="10732">MRSEVYWIIAANVERLELLGPADLTGNGNTLNNTLVGNDGKNILRGGACNDTLNGGNTRLTHIMGRPAVAGHGGDDWRRRARRGRNAIFPRRFRSGPH</sequence>
<dbReference type="Proteomes" id="UP000481252">
    <property type="component" value="Unassembled WGS sequence"/>
</dbReference>
<proteinExistence type="predicted"/>
<keyword evidence="2" id="KW-1185">Reference proteome</keyword>
<comment type="caution">
    <text evidence="1">The sequence shown here is derived from an EMBL/GenBank/DDBJ whole genome shotgun (WGS) entry which is preliminary data.</text>
</comment>